<sequence>MKRIYIKVLVATLLLNGIVSCNYLDKMPEDQLTVDMVFNDKVRTEEWLAGVYSSIPDPYWGNMRSIGYDPLSDDAAPSTGWEQFGWNVVSKQIGNWSPASSWDANYWVALPQRIRSAYIFINNVKPNVAQQLSEADVQLMKNEARFLIAYYHTLMLEAYGSIPLQLGLVSADASAEELMVGQTRFDTVVDWIDKELKDLSGVLPASHAEAQKFGRATSVMCLAVRARLLLLAASPLVNGNKDYAGFVNNKGEEIFNTNYNAQKWTRAADACRELIQLAESNGHKLYYEYNTDGTIDPFMSYQNMLFKRSTDGNSEILFARPDCNTWEYDKHSNPRGAAGNGGLGVTQSLVDAFFMKNGLPITDAASGYTEKGFSTAADVRNTKWAEAQGNGQVALAGTFNMYVNREPRFYISVLYNGSWIKREKRTTDFYSGAIDGGPTHDGPQNGYLLRKKVHPDHDPRNSINPYRPGILYRLGEAYLNYAEALNESSPGHADILKYVNLIRERGGIPALKSGLSQDAIRAAIRRERRVELNCEGTRYADIRRWKIGEEALNGNFWGMNFSGTEKDDSANNAKAFFKRTVYQKRVFTKKNYWFPIPQSEIDKNPNLVQNPFW</sequence>
<dbReference type="Pfam" id="PF07980">
    <property type="entry name" value="SusD_RagB"/>
    <property type="match status" value="1"/>
</dbReference>
<evidence type="ECO:0000259" key="6">
    <source>
        <dbReference type="Pfam" id="PF07980"/>
    </source>
</evidence>
<feature type="domain" description="SusD-like N-terminal" evidence="7">
    <location>
        <begin position="23"/>
        <end position="230"/>
    </location>
</feature>
<accession>A0A2P8GBQ1</accession>
<evidence type="ECO:0000256" key="1">
    <source>
        <dbReference type="ARBA" id="ARBA00004442"/>
    </source>
</evidence>
<dbReference type="EMBL" id="PYAS01000003">
    <property type="protein sequence ID" value="PSL31401.1"/>
    <property type="molecule type" value="Genomic_DNA"/>
</dbReference>
<feature type="domain" description="RagB/SusD" evidence="6">
    <location>
        <begin position="327"/>
        <end position="613"/>
    </location>
</feature>
<name>A0A2P8GBQ1_9BACT</name>
<organism evidence="8 9">
    <name type="scientific">Dyadobacter jiangsuensis</name>
    <dbReference type="NCBI Taxonomy" id="1591085"/>
    <lineage>
        <taxon>Bacteria</taxon>
        <taxon>Pseudomonadati</taxon>
        <taxon>Bacteroidota</taxon>
        <taxon>Cytophagia</taxon>
        <taxon>Cytophagales</taxon>
        <taxon>Spirosomataceae</taxon>
        <taxon>Dyadobacter</taxon>
    </lineage>
</organism>
<dbReference type="InterPro" id="IPR033985">
    <property type="entry name" value="SusD-like_N"/>
</dbReference>
<keyword evidence="4" id="KW-0472">Membrane</keyword>
<evidence type="ECO:0000259" key="7">
    <source>
        <dbReference type="Pfam" id="PF14322"/>
    </source>
</evidence>
<evidence type="ECO:0000256" key="4">
    <source>
        <dbReference type="ARBA" id="ARBA00023136"/>
    </source>
</evidence>
<comment type="subcellular location">
    <subcellularLocation>
        <location evidence="1">Cell outer membrane</location>
    </subcellularLocation>
</comment>
<keyword evidence="5" id="KW-0998">Cell outer membrane</keyword>
<keyword evidence="9" id="KW-1185">Reference proteome</keyword>
<keyword evidence="3" id="KW-0732">Signal</keyword>
<comment type="similarity">
    <text evidence="2">Belongs to the SusD family.</text>
</comment>
<dbReference type="InterPro" id="IPR011990">
    <property type="entry name" value="TPR-like_helical_dom_sf"/>
</dbReference>
<dbReference type="Pfam" id="PF14322">
    <property type="entry name" value="SusD-like_3"/>
    <property type="match status" value="1"/>
</dbReference>
<reference evidence="8 9" key="1">
    <citation type="submission" date="2018-03" db="EMBL/GenBank/DDBJ databases">
        <title>Genomic Encyclopedia of Archaeal and Bacterial Type Strains, Phase II (KMG-II): from individual species to whole genera.</title>
        <authorList>
            <person name="Goeker M."/>
        </authorList>
    </citation>
    <scope>NUCLEOTIDE SEQUENCE [LARGE SCALE GENOMIC DNA]</scope>
    <source>
        <strain evidence="8 9">DSM 29057</strain>
    </source>
</reference>
<evidence type="ECO:0000256" key="3">
    <source>
        <dbReference type="ARBA" id="ARBA00022729"/>
    </source>
</evidence>
<dbReference type="PROSITE" id="PS51257">
    <property type="entry name" value="PROKAR_LIPOPROTEIN"/>
    <property type="match status" value="1"/>
</dbReference>
<evidence type="ECO:0000313" key="9">
    <source>
        <dbReference type="Proteomes" id="UP000241964"/>
    </source>
</evidence>
<evidence type="ECO:0000256" key="2">
    <source>
        <dbReference type="ARBA" id="ARBA00006275"/>
    </source>
</evidence>
<dbReference type="Proteomes" id="UP000241964">
    <property type="component" value="Unassembled WGS sequence"/>
</dbReference>
<dbReference type="InterPro" id="IPR012944">
    <property type="entry name" value="SusD_RagB_dom"/>
</dbReference>
<comment type="caution">
    <text evidence="8">The sequence shown here is derived from an EMBL/GenBank/DDBJ whole genome shotgun (WGS) entry which is preliminary data.</text>
</comment>
<dbReference type="OrthoDB" id="608091at2"/>
<dbReference type="GO" id="GO:0009279">
    <property type="term" value="C:cell outer membrane"/>
    <property type="evidence" value="ECO:0007669"/>
    <property type="project" value="UniProtKB-SubCell"/>
</dbReference>
<dbReference type="AlphaFoldDB" id="A0A2P8GBQ1"/>
<dbReference type="Gene3D" id="1.25.40.390">
    <property type="match status" value="1"/>
</dbReference>
<dbReference type="RefSeq" id="WP_106594741.1">
    <property type="nucleotide sequence ID" value="NZ_PYAS01000003.1"/>
</dbReference>
<evidence type="ECO:0000256" key="5">
    <source>
        <dbReference type="ARBA" id="ARBA00023237"/>
    </source>
</evidence>
<evidence type="ECO:0000313" key="8">
    <source>
        <dbReference type="EMBL" id="PSL31401.1"/>
    </source>
</evidence>
<proteinExistence type="inferred from homology"/>
<protein>
    <submittedName>
        <fullName evidence="8">Putative outer membrane starch-binding protein</fullName>
    </submittedName>
</protein>
<gene>
    <name evidence="8" type="ORF">CLV60_103267</name>
</gene>
<dbReference type="SUPFAM" id="SSF48452">
    <property type="entry name" value="TPR-like"/>
    <property type="match status" value="1"/>
</dbReference>